<name>A0A4V2W0T8_9PROT</name>
<accession>A0A4V2W0T8</accession>
<keyword evidence="3" id="KW-1133">Transmembrane helix</keyword>
<dbReference type="RefSeq" id="WP_124946860.1">
    <property type="nucleotide sequence ID" value="NZ_BHVT01000044.1"/>
</dbReference>
<dbReference type="PANTHER" id="PTHR12558:SF13">
    <property type="entry name" value="CELL DIVISION CYCLE PROTEIN 27 HOMOLOG"/>
    <property type="match status" value="1"/>
</dbReference>
<keyword evidence="3" id="KW-0812">Transmembrane</keyword>
<evidence type="ECO:0000256" key="2">
    <source>
        <dbReference type="SAM" id="MobiDB-lite"/>
    </source>
</evidence>
<evidence type="ECO:0000313" key="5">
    <source>
        <dbReference type="Proteomes" id="UP000295367"/>
    </source>
</evidence>
<protein>
    <submittedName>
        <fullName evidence="4">Tetratricopeptide repeat protein</fullName>
    </submittedName>
</protein>
<dbReference type="InterPro" id="IPR011990">
    <property type="entry name" value="TPR-like_helical_dom_sf"/>
</dbReference>
<dbReference type="Pfam" id="PF14559">
    <property type="entry name" value="TPR_19"/>
    <property type="match status" value="1"/>
</dbReference>
<proteinExistence type="predicted"/>
<dbReference type="Gene3D" id="1.25.40.10">
    <property type="entry name" value="Tetratricopeptide repeat domain"/>
    <property type="match status" value="2"/>
</dbReference>
<evidence type="ECO:0000256" key="3">
    <source>
        <dbReference type="SAM" id="Phobius"/>
    </source>
</evidence>
<dbReference type="SUPFAM" id="SSF48452">
    <property type="entry name" value="TPR-like"/>
    <property type="match status" value="1"/>
</dbReference>
<dbReference type="PROSITE" id="PS50005">
    <property type="entry name" value="TPR"/>
    <property type="match status" value="1"/>
</dbReference>
<feature type="transmembrane region" description="Helical" evidence="3">
    <location>
        <begin position="77"/>
        <end position="97"/>
    </location>
</feature>
<dbReference type="Pfam" id="PF13432">
    <property type="entry name" value="TPR_16"/>
    <property type="match status" value="1"/>
</dbReference>
<keyword evidence="5" id="KW-1185">Reference proteome</keyword>
<feature type="region of interest" description="Disordered" evidence="2">
    <location>
        <begin position="9"/>
        <end position="60"/>
    </location>
</feature>
<dbReference type="OrthoDB" id="5612599at2"/>
<feature type="repeat" description="TPR" evidence="1">
    <location>
        <begin position="223"/>
        <end position="256"/>
    </location>
</feature>
<dbReference type="EMBL" id="SMCO01000031">
    <property type="protein sequence ID" value="TCV80069.1"/>
    <property type="molecule type" value="Genomic_DNA"/>
</dbReference>
<dbReference type="SMART" id="SM00028">
    <property type="entry name" value="TPR"/>
    <property type="match status" value="3"/>
</dbReference>
<keyword evidence="1" id="KW-0802">TPR repeat</keyword>
<comment type="caution">
    <text evidence="4">The sequence shown here is derived from an EMBL/GenBank/DDBJ whole genome shotgun (WGS) entry which is preliminary data.</text>
</comment>
<feature type="compositionally biased region" description="Polar residues" evidence="2">
    <location>
        <begin position="26"/>
        <end position="35"/>
    </location>
</feature>
<sequence>MSLLMQALKKAEQNKQGGENTPPDAVSTSTLTLESLQDEAPANPAYTDNYRSAGRDPKSSPAANLFAAKQHKRISPFAIVAGIGVLILAGWGAYLYYQLITPPPFVPASHVAEAAKVATDTKIAEAHIAPQAETSPPAAQTEVATNNLHDTSQSNAETYQPVAKPDRQETRQPYETKIQFKRETAPTVISPTLTNAYQALKENHLDSAQTQYQRLLSAEPNNIDALLGLAAISAKQGKNDQSAKYLMRVLELDPKNAAAQAGLISFMGKSDPSASEMRLKQLIQNQPAAFLFFNLGNLYASQSQWAAAEQAYFQAYQMELGNPDYAYNLAVSLEHLQQSRQALAYYQQALRLIQKSGYANFDKTLLQTRINQLTTAEPTGSPK</sequence>
<evidence type="ECO:0000313" key="4">
    <source>
        <dbReference type="EMBL" id="TCV80069.1"/>
    </source>
</evidence>
<keyword evidence="3" id="KW-0472">Membrane</keyword>
<dbReference type="PANTHER" id="PTHR12558">
    <property type="entry name" value="CELL DIVISION CYCLE 16,23,27"/>
    <property type="match status" value="1"/>
</dbReference>
<reference evidence="4 5" key="1">
    <citation type="submission" date="2019-03" db="EMBL/GenBank/DDBJ databases">
        <title>Genomic Encyclopedia of Type Strains, Phase IV (KMG-IV): sequencing the most valuable type-strain genomes for metagenomic binning, comparative biology and taxonomic classification.</title>
        <authorList>
            <person name="Goeker M."/>
        </authorList>
    </citation>
    <scope>NUCLEOTIDE SEQUENCE [LARGE SCALE GENOMIC DNA]</scope>
    <source>
        <strain evidence="4 5">DSM 100309</strain>
    </source>
</reference>
<evidence type="ECO:0000256" key="1">
    <source>
        <dbReference type="PROSITE-ProRule" id="PRU00339"/>
    </source>
</evidence>
<dbReference type="Proteomes" id="UP000295367">
    <property type="component" value="Unassembled WGS sequence"/>
</dbReference>
<organism evidence="4 5">
    <name type="scientific">Sulfurirhabdus autotrophica</name>
    <dbReference type="NCBI Taxonomy" id="1706046"/>
    <lineage>
        <taxon>Bacteria</taxon>
        <taxon>Pseudomonadati</taxon>
        <taxon>Pseudomonadota</taxon>
        <taxon>Betaproteobacteria</taxon>
        <taxon>Nitrosomonadales</taxon>
        <taxon>Sulfuricellaceae</taxon>
        <taxon>Sulfurirhabdus</taxon>
    </lineage>
</organism>
<dbReference type="InterPro" id="IPR019734">
    <property type="entry name" value="TPR_rpt"/>
</dbReference>
<dbReference type="AlphaFoldDB" id="A0A4V2W0T8"/>
<gene>
    <name evidence="4" type="ORF">EDC63_1314</name>
</gene>